<protein>
    <submittedName>
        <fullName evidence="2">Uncharacterized protein</fullName>
    </submittedName>
</protein>
<dbReference type="STRING" id="1423792.FD09_GL000543"/>
<gene>
    <name evidence="2" type="ORF">FD09_GL000543</name>
</gene>
<organism evidence="2 3">
    <name type="scientific">Schleiferilactobacillus perolens DSM 12744</name>
    <dbReference type="NCBI Taxonomy" id="1423792"/>
    <lineage>
        <taxon>Bacteria</taxon>
        <taxon>Bacillati</taxon>
        <taxon>Bacillota</taxon>
        <taxon>Bacilli</taxon>
        <taxon>Lactobacillales</taxon>
        <taxon>Lactobacillaceae</taxon>
        <taxon>Schleiferilactobacillus</taxon>
    </lineage>
</organism>
<dbReference type="OrthoDB" id="2291554at2"/>
<keyword evidence="1" id="KW-0472">Membrane</keyword>
<keyword evidence="1" id="KW-0812">Transmembrane</keyword>
<sequence length="269" mass="30851">MMKEQSTKRRLWPSLFSEDQPIATINEWIKVLATIWLIYLLFNTKNPLSIYFTPSVTEFRMHGSLGLDLRLIGAGLLFLGLVLASAWWAFGKAGIVKLFPRWRVRDGFMTFGYGLLTWLFFFVGNFFADFVHAKYFVNTDSALDLGQFDSWSNYWVVTARYVPMMIGQILALILIFLALYQIGRHIIPQTSRFLRGLTTFLIYVVAAVAYAGIMTTPLNPNFAQNVWINGMMAIPMLWAYRRTRNVFVPMIGVIVLERAAIALVLLFSM</sequence>
<feature type="transmembrane region" description="Helical" evidence="1">
    <location>
        <begin position="194"/>
        <end position="216"/>
    </location>
</feature>
<name>A0A0R1MV17_9LACO</name>
<feature type="transmembrane region" description="Helical" evidence="1">
    <location>
        <begin position="247"/>
        <end position="267"/>
    </location>
</feature>
<dbReference type="AlphaFoldDB" id="A0A0R1MV17"/>
<keyword evidence="1" id="KW-1133">Transmembrane helix</keyword>
<dbReference type="RefSeq" id="WP_057821260.1">
    <property type="nucleotide sequence ID" value="NZ_AZEC01000010.1"/>
</dbReference>
<evidence type="ECO:0000313" key="2">
    <source>
        <dbReference type="EMBL" id="KRL11935.1"/>
    </source>
</evidence>
<comment type="caution">
    <text evidence="2">The sequence shown here is derived from an EMBL/GenBank/DDBJ whole genome shotgun (WGS) entry which is preliminary data.</text>
</comment>
<feature type="transmembrane region" description="Helical" evidence="1">
    <location>
        <begin position="161"/>
        <end position="182"/>
    </location>
</feature>
<dbReference type="Proteomes" id="UP000051330">
    <property type="component" value="Unassembled WGS sequence"/>
</dbReference>
<proteinExistence type="predicted"/>
<feature type="transmembrane region" description="Helical" evidence="1">
    <location>
        <begin position="111"/>
        <end position="128"/>
    </location>
</feature>
<evidence type="ECO:0000313" key="3">
    <source>
        <dbReference type="Proteomes" id="UP000051330"/>
    </source>
</evidence>
<dbReference type="PATRIC" id="fig|1423792.3.peg.553"/>
<feature type="transmembrane region" description="Helical" evidence="1">
    <location>
        <begin position="71"/>
        <end position="90"/>
    </location>
</feature>
<evidence type="ECO:0000256" key="1">
    <source>
        <dbReference type="SAM" id="Phobius"/>
    </source>
</evidence>
<dbReference type="EMBL" id="AZEC01000010">
    <property type="protein sequence ID" value="KRL11935.1"/>
    <property type="molecule type" value="Genomic_DNA"/>
</dbReference>
<accession>A0A0R1MV17</accession>
<reference evidence="2 3" key="1">
    <citation type="journal article" date="2015" name="Genome Announc.">
        <title>Expanding the biotechnology potential of lactobacilli through comparative genomics of 213 strains and associated genera.</title>
        <authorList>
            <person name="Sun Z."/>
            <person name="Harris H.M."/>
            <person name="McCann A."/>
            <person name="Guo C."/>
            <person name="Argimon S."/>
            <person name="Zhang W."/>
            <person name="Yang X."/>
            <person name="Jeffery I.B."/>
            <person name="Cooney J.C."/>
            <person name="Kagawa T.F."/>
            <person name="Liu W."/>
            <person name="Song Y."/>
            <person name="Salvetti E."/>
            <person name="Wrobel A."/>
            <person name="Rasinkangas P."/>
            <person name="Parkhill J."/>
            <person name="Rea M.C."/>
            <person name="O'Sullivan O."/>
            <person name="Ritari J."/>
            <person name="Douillard F.P."/>
            <person name="Paul Ross R."/>
            <person name="Yang R."/>
            <person name="Briner A.E."/>
            <person name="Felis G.E."/>
            <person name="de Vos W.M."/>
            <person name="Barrangou R."/>
            <person name="Klaenhammer T.R."/>
            <person name="Caufield P.W."/>
            <person name="Cui Y."/>
            <person name="Zhang H."/>
            <person name="O'Toole P.W."/>
        </authorList>
    </citation>
    <scope>NUCLEOTIDE SEQUENCE [LARGE SCALE GENOMIC DNA]</scope>
    <source>
        <strain evidence="2 3">DSM 12744</strain>
    </source>
</reference>
<keyword evidence="3" id="KW-1185">Reference proteome</keyword>